<dbReference type="Proteomes" id="UP000284779">
    <property type="component" value="Unassembled WGS sequence"/>
</dbReference>
<organism evidence="7 9">
    <name type="scientific">Eubacterium ventriosum</name>
    <dbReference type="NCBI Taxonomy" id="39496"/>
    <lineage>
        <taxon>Bacteria</taxon>
        <taxon>Bacillati</taxon>
        <taxon>Bacillota</taxon>
        <taxon>Clostridia</taxon>
        <taxon>Eubacteriales</taxon>
        <taxon>Eubacteriaceae</taxon>
        <taxon>Eubacterium</taxon>
    </lineage>
</organism>
<evidence type="ECO:0000313" key="9">
    <source>
        <dbReference type="Proteomes" id="UP000285740"/>
    </source>
</evidence>
<dbReference type="PROSITE" id="PS50930">
    <property type="entry name" value="HTH_LYTTR"/>
    <property type="match status" value="1"/>
</dbReference>
<dbReference type="Pfam" id="PF04397">
    <property type="entry name" value="LytTR"/>
    <property type="match status" value="1"/>
</dbReference>
<evidence type="ECO:0000256" key="2">
    <source>
        <dbReference type="ARBA" id="ARBA00024867"/>
    </source>
</evidence>
<evidence type="ECO:0000256" key="1">
    <source>
        <dbReference type="ARBA" id="ARBA00018672"/>
    </source>
</evidence>
<comment type="caution">
    <text evidence="7">The sequence shown here is derived from an EMBL/GenBank/DDBJ whole genome shotgun (WGS) entry which is preliminary data.</text>
</comment>
<dbReference type="EMBL" id="QSFD01000001">
    <property type="protein sequence ID" value="RHA20845.1"/>
    <property type="molecule type" value="Genomic_DNA"/>
</dbReference>
<dbReference type="Gene3D" id="3.40.50.2300">
    <property type="match status" value="1"/>
</dbReference>
<dbReference type="PROSITE" id="PS50110">
    <property type="entry name" value="RESPONSE_REGULATORY"/>
    <property type="match status" value="1"/>
</dbReference>
<gene>
    <name evidence="7" type="ORF">DW918_01820</name>
    <name evidence="6" type="ORF">DW944_01365</name>
</gene>
<dbReference type="PANTHER" id="PTHR37299:SF1">
    <property type="entry name" value="STAGE 0 SPORULATION PROTEIN A HOMOLOG"/>
    <property type="match status" value="1"/>
</dbReference>
<dbReference type="SMART" id="SM00850">
    <property type="entry name" value="LytTR"/>
    <property type="match status" value="1"/>
</dbReference>
<dbReference type="AlphaFoldDB" id="A0A413T9G0"/>
<reference evidence="8 9" key="1">
    <citation type="submission" date="2018-08" db="EMBL/GenBank/DDBJ databases">
        <title>A genome reference for cultivated species of the human gut microbiota.</title>
        <authorList>
            <person name="Zou Y."/>
            <person name="Xue W."/>
            <person name="Luo G."/>
        </authorList>
    </citation>
    <scope>NUCLEOTIDE SEQUENCE [LARGE SCALE GENOMIC DNA]</scope>
    <source>
        <strain evidence="7 9">AM42-30</strain>
        <strain evidence="6 8">AM44-11BH</strain>
    </source>
</reference>
<evidence type="ECO:0000256" key="3">
    <source>
        <dbReference type="PROSITE-ProRule" id="PRU00169"/>
    </source>
</evidence>
<dbReference type="InterPro" id="IPR046947">
    <property type="entry name" value="LytR-like"/>
</dbReference>
<dbReference type="GO" id="GO:0000156">
    <property type="term" value="F:phosphorelay response regulator activity"/>
    <property type="evidence" value="ECO:0007669"/>
    <property type="project" value="InterPro"/>
</dbReference>
<evidence type="ECO:0000313" key="7">
    <source>
        <dbReference type="EMBL" id="RHA81696.1"/>
    </source>
</evidence>
<evidence type="ECO:0000259" key="4">
    <source>
        <dbReference type="PROSITE" id="PS50110"/>
    </source>
</evidence>
<accession>A0A413T9G0</accession>
<evidence type="ECO:0000313" key="6">
    <source>
        <dbReference type="EMBL" id="RHA20845.1"/>
    </source>
</evidence>
<dbReference type="PANTHER" id="PTHR37299">
    <property type="entry name" value="TRANSCRIPTIONAL REGULATOR-RELATED"/>
    <property type="match status" value="1"/>
</dbReference>
<dbReference type="SUPFAM" id="SSF52172">
    <property type="entry name" value="CheY-like"/>
    <property type="match status" value="1"/>
</dbReference>
<dbReference type="SMART" id="SM00448">
    <property type="entry name" value="REC"/>
    <property type="match status" value="1"/>
</dbReference>
<sequence length="253" mass="29837">MEITNHTRGTKMLSIAICDDQQDSLETIEEELHRSSKNLNVEIETHLYTDGNDMLGLMKNNKDYFDVVFLDIDMPKISGLDVAAKMRSINQEILLVFISAHEQYVFDSIDYSPIKYIRKLKMHDEIELALKKANKCINSRNTKTIIIKTDDGEIRLRHDDIMYFEMYRRRITVYINNGKAIELKERKTIKSLYEELDDEDFVQIHSGGIVNVKYIYEYSGYSITLDNETKLVISRSRLKEVKEQMARYWRNRV</sequence>
<dbReference type="InterPro" id="IPR011006">
    <property type="entry name" value="CheY-like_superfamily"/>
</dbReference>
<feature type="domain" description="HTH LytTR-type" evidence="5">
    <location>
        <begin position="145"/>
        <end position="247"/>
    </location>
</feature>
<comment type="function">
    <text evidence="2">May play the central regulatory role in sporulation. It may be an element of the effector pathway responsible for the activation of sporulation genes in response to nutritional stress. Spo0A may act in concert with spo0H (a sigma factor) to control the expression of some genes that are critical to the sporulation process.</text>
</comment>
<keyword evidence="7" id="KW-0238">DNA-binding</keyword>
<dbReference type="InterPro" id="IPR007492">
    <property type="entry name" value="LytTR_DNA-bd_dom"/>
</dbReference>
<dbReference type="Pfam" id="PF00072">
    <property type="entry name" value="Response_reg"/>
    <property type="match status" value="1"/>
</dbReference>
<protein>
    <recommendedName>
        <fullName evidence="1">Stage 0 sporulation protein A homolog</fullName>
    </recommendedName>
</protein>
<name>A0A413T9G0_9FIRM</name>
<dbReference type="EMBL" id="QSFV01000003">
    <property type="protein sequence ID" value="RHA81696.1"/>
    <property type="molecule type" value="Genomic_DNA"/>
</dbReference>
<evidence type="ECO:0000313" key="8">
    <source>
        <dbReference type="Proteomes" id="UP000284779"/>
    </source>
</evidence>
<proteinExistence type="predicted"/>
<evidence type="ECO:0000259" key="5">
    <source>
        <dbReference type="PROSITE" id="PS50930"/>
    </source>
</evidence>
<feature type="domain" description="Response regulatory" evidence="4">
    <location>
        <begin position="14"/>
        <end position="134"/>
    </location>
</feature>
<feature type="modified residue" description="4-aspartylphosphate" evidence="3">
    <location>
        <position position="71"/>
    </location>
</feature>
<dbReference type="InterPro" id="IPR001789">
    <property type="entry name" value="Sig_transdc_resp-reg_receiver"/>
</dbReference>
<dbReference type="Gene3D" id="2.40.50.1020">
    <property type="entry name" value="LytTr DNA-binding domain"/>
    <property type="match status" value="1"/>
</dbReference>
<dbReference type="Proteomes" id="UP000285740">
    <property type="component" value="Unassembled WGS sequence"/>
</dbReference>
<keyword evidence="8" id="KW-1185">Reference proteome</keyword>
<dbReference type="GO" id="GO:0003677">
    <property type="term" value="F:DNA binding"/>
    <property type="evidence" value="ECO:0007669"/>
    <property type="project" value="UniProtKB-KW"/>
</dbReference>
<keyword evidence="3" id="KW-0597">Phosphoprotein</keyword>